<dbReference type="EMBL" id="CACTIH010001808">
    <property type="protein sequence ID" value="CAA2963281.1"/>
    <property type="molecule type" value="Genomic_DNA"/>
</dbReference>
<evidence type="ECO:0000256" key="4">
    <source>
        <dbReference type="ARBA" id="ARBA00022833"/>
    </source>
</evidence>
<keyword evidence="3 5" id="KW-0863">Zinc-finger</keyword>
<sequence length="154" mass="17709">MYFCGMFGDEVREDVIYESRSKKKTFLVSFQPEKCEITCGCHLLEFQGILCGHAITVLIRHDVKVLPDKYNLRRWRRDVSRVHMRVDMNYDGLVSTLGQLMYEKLCTSFALLADLATDDVVRATTLLEWIEDQCKEIMTSKSSSGSNVVSLHMT</sequence>
<dbReference type="InterPro" id="IPR031052">
    <property type="entry name" value="FHY3/FAR1"/>
</dbReference>
<comment type="similarity">
    <text evidence="1 6">Belongs to the FHY3/FAR1 family.</text>
</comment>
<dbReference type="SMART" id="SM00575">
    <property type="entry name" value="ZnF_PMZ"/>
    <property type="match status" value="1"/>
</dbReference>
<evidence type="ECO:0000256" key="1">
    <source>
        <dbReference type="ARBA" id="ARBA00005889"/>
    </source>
</evidence>
<evidence type="ECO:0000259" key="7">
    <source>
        <dbReference type="PROSITE" id="PS50966"/>
    </source>
</evidence>
<dbReference type="Proteomes" id="UP000594638">
    <property type="component" value="Unassembled WGS sequence"/>
</dbReference>
<feature type="domain" description="SWIM-type" evidence="7">
    <location>
        <begin position="26"/>
        <end position="62"/>
    </location>
</feature>
<evidence type="ECO:0000256" key="3">
    <source>
        <dbReference type="ARBA" id="ARBA00022771"/>
    </source>
</evidence>
<keyword evidence="2 6" id="KW-0479">Metal-binding</keyword>
<comment type="function">
    <text evidence="6">Putative transcription activator involved in regulating light control of development.</text>
</comment>
<dbReference type="PROSITE" id="PS50966">
    <property type="entry name" value="ZF_SWIM"/>
    <property type="match status" value="1"/>
</dbReference>
<dbReference type="GO" id="GO:0006355">
    <property type="term" value="P:regulation of DNA-templated transcription"/>
    <property type="evidence" value="ECO:0007669"/>
    <property type="project" value="UniProtKB-UniRule"/>
</dbReference>
<evidence type="ECO:0000256" key="6">
    <source>
        <dbReference type="RuleBase" id="RU367018"/>
    </source>
</evidence>
<dbReference type="PANTHER" id="PTHR31669">
    <property type="entry name" value="PROTEIN FAR1-RELATED SEQUENCE 10-RELATED"/>
    <property type="match status" value="1"/>
</dbReference>
<dbReference type="InterPro" id="IPR006564">
    <property type="entry name" value="Znf_PMZ"/>
</dbReference>
<comment type="caution">
    <text evidence="8">The sequence shown here is derived from an EMBL/GenBank/DDBJ whole genome shotgun (WGS) entry which is preliminary data.</text>
</comment>
<dbReference type="GO" id="GO:0005634">
    <property type="term" value="C:nucleus"/>
    <property type="evidence" value="ECO:0007669"/>
    <property type="project" value="UniProtKB-SubCell"/>
</dbReference>
<protein>
    <recommendedName>
        <fullName evidence="6">Protein FAR1-RELATED SEQUENCE</fullName>
    </recommendedName>
</protein>
<evidence type="ECO:0000256" key="5">
    <source>
        <dbReference type="PROSITE-ProRule" id="PRU00325"/>
    </source>
</evidence>
<name>A0A8S0QD14_OLEEU</name>
<evidence type="ECO:0000313" key="9">
    <source>
        <dbReference type="Proteomes" id="UP000594638"/>
    </source>
</evidence>
<evidence type="ECO:0000256" key="2">
    <source>
        <dbReference type="ARBA" id="ARBA00022723"/>
    </source>
</evidence>
<dbReference type="GO" id="GO:0008270">
    <property type="term" value="F:zinc ion binding"/>
    <property type="evidence" value="ECO:0007669"/>
    <property type="project" value="UniProtKB-UniRule"/>
</dbReference>
<dbReference type="AlphaFoldDB" id="A0A8S0QD14"/>
<comment type="subcellular location">
    <subcellularLocation>
        <location evidence="6">Nucleus</location>
    </subcellularLocation>
</comment>
<gene>
    <name evidence="8" type="ORF">OLEA9_A076636</name>
</gene>
<evidence type="ECO:0000313" key="8">
    <source>
        <dbReference type="EMBL" id="CAA2963281.1"/>
    </source>
</evidence>
<accession>A0A8S0QD14</accession>
<dbReference type="InterPro" id="IPR007527">
    <property type="entry name" value="Znf_SWIM"/>
</dbReference>
<organism evidence="8 9">
    <name type="scientific">Olea europaea subsp. europaea</name>
    <dbReference type="NCBI Taxonomy" id="158383"/>
    <lineage>
        <taxon>Eukaryota</taxon>
        <taxon>Viridiplantae</taxon>
        <taxon>Streptophyta</taxon>
        <taxon>Embryophyta</taxon>
        <taxon>Tracheophyta</taxon>
        <taxon>Spermatophyta</taxon>
        <taxon>Magnoliopsida</taxon>
        <taxon>eudicotyledons</taxon>
        <taxon>Gunneridae</taxon>
        <taxon>Pentapetalae</taxon>
        <taxon>asterids</taxon>
        <taxon>lamiids</taxon>
        <taxon>Lamiales</taxon>
        <taxon>Oleaceae</taxon>
        <taxon>Oleeae</taxon>
        <taxon>Olea</taxon>
    </lineage>
</organism>
<reference evidence="8 9" key="1">
    <citation type="submission" date="2019-12" db="EMBL/GenBank/DDBJ databases">
        <authorList>
            <person name="Alioto T."/>
            <person name="Alioto T."/>
            <person name="Gomez Garrido J."/>
        </authorList>
    </citation>
    <scope>NUCLEOTIDE SEQUENCE [LARGE SCALE GENOMIC DNA]</scope>
</reference>
<keyword evidence="4 6" id="KW-0862">Zinc</keyword>
<dbReference type="OrthoDB" id="913269at2759"/>
<keyword evidence="6" id="KW-0539">Nucleus</keyword>
<keyword evidence="9" id="KW-1185">Reference proteome</keyword>
<dbReference type="Gramene" id="OE9A076636T1">
    <property type="protein sequence ID" value="OE9A076636C1"/>
    <property type="gene ID" value="OE9A076636"/>
</dbReference>
<proteinExistence type="inferred from homology"/>
<dbReference type="PANTHER" id="PTHR31669:SF283">
    <property type="entry name" value="PROTEIN FAR1-RELATED SEQUENCE"/>
    <property type="match status" value="1"/>
</dbReference>
<dbReference type="Pfam" id="PF04434">
    <property type="entry name" value="SWIM"/>
    <property type="match status" value="1"/>
</dbReference>